<dbReference type="SUPFAM" id="SSF56672">
    <property type="entry name" value="DNA/RNA polymerases"/>
    <property type="match status" value="1"/>
</dbReference>
<name>A0A5A7UJ83_CUCMM</name>
<proteinExistence type="predicted"/>
<accession>A0A5A7UJ83</accession>
<evidence type="ECO:0000313" key="3">
    <source>
        <dbReference type="EMBL" id="TYK19126.1"/>
    </source>
</evidence>
<sequence>MLEKCFDVMSYPKERKVRLDTFLLQKEPERWWKFIFARHNNAHTLDKQTFRGVFKDKYYPCIYYDAKRDKFLGLRQGSLSVAKYNRKYIELLRYDGVIVASESDRCRRFKRGLRFEIRQTSIASVVRQAPCASYGSNHQGTRELSPKQLSSRKFQQLQKRAPTVQDREELLKDLGNRERMLELLSEGLAIYNLVGDVLLVNEVLRNCERKIVPLSLISILKAEKLLRKGCTTFIAHVIEVQEEKLKPKDVPIVIKFLDVFLTDLSGLLPDREMKFKIELLPGITPFLQTLYRIASSELKELKVMFLGHVVSADEVSVDKQKLEVIVNWEKPVKATKSFQEQKKRLVVAPILTLPEGKVIVCASR</sequence>
<dbReference type="InterPro" id="IPR005162">
    <property type="entry name" value="Retrotrans_gag_dom"/>
</dbReference>
<feature type="domain" description="Retrotransposon gag" evidence="1">
    <location>
        <begin position="21"/>
        <end position="114"/>
    </location>
</feature>
<evidence type="ECO:0000313" key="2">
    <source>
        <dbReference type="EMBL" id="KAA0053531.1"/>
    </source>
</evidence>
<dbReference type="AlphaFoldDB" id="A0A5A7UJ83"/>
<protein>
    <submittedName>
        <fullName evidence="2">Retrotransposon protein</fullName>
    </submittedName>
</protein>
<dbReference type="Proteomes" id="UP000321393">
    <property type="component" value="Unassembled WGS sequence"/>
</dbReference>
<reference evidence="4 5" key="1">
    <citation type="submission" date="2019-08" db="EMBL/GenBank/DDBJ databases">
        <title>Draft genome sequences of two oriental melons (Cucumis melo L. var makuwa).</title>
        <authorList>
            <person name="Kwon S.-Y."/>
        </authorList>
    </citation>
    <scope>NUCLEOTIDE SEQUENCE [LARGE SCALE GENOMIC DNA]</scope>
    <source>
        <strain evidence="5">cv. Chang Bougi</strain>
        <strain evidence="4">cv. SW 3</strain>
        <tissue evidence="2">Leaf</tissue>
    </source>
</reference>
<organism evidence="2 4">
    <name type="scientific">Cucumis melo var. makuwa</name>
    <name type="common">Oriental melon</name>
    <dbReference type="NCBI Taxonomy" id="1194695"/>
    <lineage>
        <taxon>Eukaryota</taxon>
        <taxon>Viridiplantae</taxon>
        <taxon>Streptophyta</taxon>
        <taxon>Embryophyta</taxon>
        <taxon>Tracheophyta</taxon>
        <taxon>Spermatophyta</taxon>
        <taxon>Magnoliopsida</taxon>
        <taxon>eudicotyledons</taxon>
        <taxon>Gunneridae</taxon>
        <taxon>Pentapetalae</taxon>
        <taxon>rosids</taxon>
        <taxon>fabids</taxon>
        <taxon>Cucurbitales</taxon>
        <taxon>Cucurbitaceae</taxon>
        <taxon>Benincaseae</taxon>
        <taxon>Cucumis</taxon>
    </lineage>
</organism>
<dbReference type="OrthoDB" id="2272416at2759"/>
<dbReference type="EMBL" id="SSTD01007152">
    <property type="protein sequence ID" value="TYK19126.1"/>
    <property type="molecule type" value="Genomic_DNA"/>
</dbReference>
<evidence type="ECO:0000313" key="5">
    <source>
        <dbReference type="Proteomes" id="UP000321947"/>
    </source>
</evidence>
<comment type="caution">
    <text evidence="2">The sequence shown here is derived from an EMBL/GenBank/DDBJ whole genome shotgun (WGS) entry which is preliminary data.</text>
</comment>
<dbReference type="Pfam" id="PF03732">
    <property type="entry name" value="Retrotrans_gag"/>
    <property type="match status" value="1"/>
</dbReference>
<evidence type="ECO:0000259" key="1">
    <source>
        <dbReference type="Pfam" id="PF03732"/>
    </source>
</evidence>
<dbReference type="Proteomes" id="UP000321947">
    <property type="component" value="Unassembled WGS sequence"/>
</dbReference>
<dbReference type="EMBL" id="SSTE01009356">
    <property type="protein sequence ID" value="KAA0053531.1"/>
    <property type="molecule type" value="Genomic_DNA"/>
</dbReference>
<evidence type="ECO:0000313" key="4">
    <source>
        <dbReference type="Proteomes" id="UP000321393"/>
    </source>
</evidence>
<gene>
    <name evidence="3" type="ORF">E5676_scaffold522G00460</name>
    <name evidence="2" type="ORF">E6C27_scaffold190G00920</name>
</gene>
<dbReference type="InterPro" id="IPR043502">
    <property type="entry name" value="DNA/RNA_pol_sf"/>
</dbReference>